<dbReference type="AlphaFoldDB" id="A0A975WCG1"/>
<accession>A0A975WCG1</accession>
<gene>
    <name evidence="2" type="ORF">SAMN04487940_113101</name>
</gene>
<evidence type="ECO:0000313" key="3">
    <source>
        <dbReference type="Proteomes" id="UP000182932"/>
    </source>
</evidence>
<feature type="transmembrane region" description="Helical" evidence="1">
    <location>
        <begin position="6"/>
        <end position="28"/>
    </location>
</feature>
<dbReference type="GeneID" id="80819633"/>
<evidence type="ECO:0000256" key="1">
    <source>
        <dbReference type="SAM" id="Phobius"/>
    </source>
</evidence>
<sequence length="95" mass="10117">MNIWWALGFGVAAAVVVVVAVLLLAILWQARRIRRLASTAAEIVGEIDANTRSVWRVAKINRTAGALLDGAAAIEANARAIREAVTHDAENEDAA</sequence>
<keyword evidence="3" id="KW-1185">Reference proteome</keyword>
<evidence type="ECO:0000313" key="2">
    <source>
        <dbReference type="EMBL" id="SEJ90753.1"/>
    </source>
</evidence>
<keyword evidence="1" id="KW-0812">Transmembrane</keyword>
<dbReference type="EMBL" id="FNYY01000013">
    <property type="protein sequence ID" value="SEJ90753.1"/>
    <property type="molecule type" value="Genomic_DNA"/>
</dbReference>
<comment type="caution">
    <text evidence="2">The sequence shown here is derived from an EMBL/GenBank/DDBJ whole genome shotgun (WGS) entry which is preliminary data.</text>
</comment>
<dbReference type="Proteomes" id="UP000182932">
    <property type="component" value="Unassembled WGS sequence"/>
</dbReference>
<organism evidence="2 3">
    <name type="scientific">Marinovum algicola</name>
    <dbReference type="NCBI Taxonomy" id="42444"/>
    <lineage>
        <taxon>Bacteria</taxon>
        <taxon>Pseudomonadati</taxon>
        <taxon>Pseudomonadota</taxon>
        <taxon>Alphaproteobacteria</taxon>
        <taxon>Rhodobacterales</taxon>
        <taxon>Roseobacteraceae</taxon>
        <taxon>Marinovum</taxon>
    </lineage>
</organism>
<keyword evidence="1" id="KW-1133">Transmembrane helix</keyword>
<dbReference type="RefSeq" id="WP_074837610.1">
    <property type="nucleotide sequence ID" value="NZ_CATMKJ010000022.1"/>
</dbReference>
<keyword evidence="1" id="KW-0472">Membrane</keyword>
<protein>
    <submittedName>
        <fullName evidence="2">Uncharacterized protein</fullName>
    </submittedName>
</protein>
<name>A0A975WCG1_9RHOB</name>
<proteinExistence type="predicted"/>
<reference evidence="2 3" key="1">
    <citation type="submission" date="2016-10" db="EMBL/GenBank/DDBJ databases">
        <authorList>
            <person name="Varghese N."/>
            <person name="Submissions S."/>
        </authorList>
    </citation>
    <scope>NUCLEOTIDE SEQUENCE [LARGE SCALE GENOMIC DNA]</scope>
    <source>
        <strain evidence="2 3">FF3</strain>
    </source>
</reference>